<sequence>MLLFFVSFSLRAQFPFSESFKNATAPGMIFGGSPTAFLTGGAGSNDGYNDPIGNGYLRLTSNRTNQKGLVWWDNYSFPSAYGMNISFEYYDFGGSGADGISFILFDAAAPLVTAGAYGGSLGYAQSMWENGFSKGYLGIGIDEYGNFASNNDWKIGGVSQTPSNITLRGDENSGYNHLTTAATSPYGFNVSGYDRNATDASNPQFRKIDISLKPRSAGGFFIDVYITHGSSKTLIINNYEYTTLSPDNLKIAIASSTGNVTNFHEIRNLEINVDLSTLLTPVAVADSFSGCIGLPATSEDITANDNGTVNRLGTINKESIDLDPSIDGIQTTKSVTGKGTFAYDYLTGKVTFMPVDNTVMGPVSINYTFNDSYGKTSNATTLTYNIYTPISNNNIQTLVPDYCENTGNNVLVEGTNPVGGNLSFTFQWEKSLNNITFQSIPGATDKNYSPPNTNITTYYRRITTSESCSTSSNVVSIIVNTSIATPSLTTSNHPTCNNSNGSFTITNYDSRNTYIISPSTGVIQNAETITAPAGNYTVTAKLGNCESSPAFTSINAQPITPAPPTLSAITQPTSTSDGSFTILNYDSTYTYVFNPSTGVSQTGNRVTAPEGDYTISAKLDNCTSTTQRFIVNTPICEGEMHTIIKDDFGSGASDYGPRPSMSDFSTTYNFSPSGTVASNGYSLIKNPKLGNNAWSSGGDHNTGRGGDGYMLIFDANNVFGSVFYEKKYSNLCSGSLCKFSIYAANLVPTTYTFTTIKPIIKIDLINPANGMIIKSITSNELPLSQQNLLLWNELSLSFTIPLGLDSVTLRVSNAQTDTNTNGNDVAFDDVSFSICVPVLTLSTASEKICSGESNTITSALNNTPSVVYNYQWQQFNGTAWEDIPGATLTQYETPALFENKKYRIRYAPAGIDITNNNNLGCSGIKEVELQVTPRAKAQDIVLSSNYPVCEGSQITLTPTSNVGTNFYWYDGPTNSATLLSNNSSYSTGILTTSKTYYLAVSGTNYCENTPEDRRVVTVTLNLKPANEVTDMFVCAGGSYKWIDGVTYTTSQNGLRINNDGCTADKVLNLTVGTKPADEVTDMFVCAGGSYKWIDGVTYTTSQNGLRINNDGCTADKVLNLTVGTKPADEVTDMFVCAGGSFKWIDGVTYTTSQNGLRINNDGCTADKVLNLTVGTKPADEVTDMFVCAGGSFKWIDGVTYTTSQNGLRINNDGCTADKVLNLTVGTKPADEVTDMSVCAGGSFKWIDGVTYTTSQNGLRINNDGCTADKVLNLTVGTKPADEVTDMSVCAGGSFKWIDGVTYTTSQNGLRINNDGCTADKVLNLTVGTKPADEVTDMFVCAGGSFKWIDGVTYTTSQNGLRINNDGCTADQVLNLAIALPLNSSVITGSIIPELCYNDNNGSFSIEITGGILPYEVSLNNNEPYKPVTGSEYTFNEITGTNQIVKIKDALNCTVQLEVTMPDAILLDPITEINYDCETNNSVKVKLDLNITDLENVDYALDNGTFQSDNIFTNVPSGTHTITARHLNGCTKNTPSFTIDQVEPLSVKLSDGELNEIVATAFGGFGNYQFSFEGEQTHNNKLIIYKSGIYTVTVIDNNGCTATASRYFEYIDVCIPNYFTPNGDGISDEWGPDCSTNYKNLTFSIFDRYGRKVANYHYGQKWDGKYNGAELTSGDYWYVIKLNDPKDDREFVGHFTLYR</sequence>
<dbReference type="InterPro" id="IPR026341">
    <property type="entry name" value="T9SS_type_B"/>
</dbReference>
<dbReference type="Pfam" id="PF13585">
    <property type="entry name" value="CHU_C"/>
    <property type="match status" value="1"/>
</dbReference>
<dbReference type="NCBIfam" id="TIGR04131">
    <property type="entry name" value="Bac_Flav_CTERM"/>
    <property type="match status" value="1"/>
</dbReference>
<dbReference type="GO" id="GO:0004553">
    <property type="term" value="F:hydrolase activity, hydrolyzing O-glycosyl compounds"/>
    <property type="evidence" value="ECO:0007669"/>
    <property type="project" value="UniProtKB-ARBA"/>
</dbReference>
<dbReference type="InterPro" id="IPR044023">
    <property type="entry name" value="Ig_7"/>
</dbReference>
<protein>
    <submittedName>
        <fullName evidence="2">Gliding motility-associated-like protein</fullName>
    </submittedName>
</protein>
<feature type="domain" description="Ig-like" evidence="1">
    <location>
        <begin position="943"/>
        <end position="1019"/>
    </location>
</feature>
<dbReference type="RefSeq" id="WP_167443839.1">
    <property type="nucleotide sequence ID" value="NZ_QRDQ01000008.1"/>
</dbReference>
<name>A0A3D9FVN5_9FLAO</name>
<reference evidence="2 3" key="1">
    <citation type="submission" date="2018-07" db="EMBL/GenBank/DDBJ databases">
        <title>Genomic Encyclopedia of Archaeal and Bacterial Type Strains, Phase II (KMG-II): from individual species to whole genera.</title>
        <authorList>
            <person name="Goeker M."/>
        </authorList>
    </citation>
    <scope>NUCLEOTIDE SEQUENCE [LARGE SCALE GENOMIC DNA]</scope>
    <source>
        <strain evidence="2 3">DSM 25795</strain>
    </source>
</reference>
<organism evidence="2 3">
    <name type="scientific">Flavobacterium cutihirudinis</name>
    <dbReference type="NCBI Taxonomy" id="1265740"/>
    <lineage>
        <taxon>Bacteria</taxon>
        <taxon>Pseudomonadati</taxon>
        <taxon>Bacteroidota</taxon>
        <taxon>Flavobacteriia</taxon>
        <taxon>Flavobacteriales</taxon>
        <taxon>Flavobacteriaceae</taxon>
        <taxon>Flavobacterium</taxon>
    </lineage>
</organism>
<proteinExistence type="predicted"/>
<comment type="caution">
    <text evidence="2">The sequence shown here is derived from an EMBL/GenBank/DDBJ whole genome shotgun (WGS) entry which is preliminary data.</text>
</comment>
<evidence type="ECO:0000313" key="2">
    <source>
        <dbReference type="EMBL" id="RED24829.1"/>
    </source>
</evidence>
<keyword evidence="3" id="KW-1185">Reference proteome</keyword>
<evidence type="ECO:0000313" key="3">
    <source>
        <dbReference type="Proteomes" id="UP000257004"/>
    </source>
</evidence>
<evidence type="ECO:0000259" key="1">
    <source>
        <dbReference type="Pfam" id="PF19081"/>
    </source>
</evidence>
<dbReference type="Gene3D" id="2.60.120.200">
    <property type="match status" value="1"/>
</dbReference>
<dbReference type="EMBL" id="QRDQ01000008">
    <property type="protein sequence ID" value="RED24829.1"/>
    <property type="molecule type" value="Genomic_DNA"/>
</dbReference>
<dbReference type="Proteomes" id="UP000257004">
    <property type="component" value="Unassembled WGS sequence"/>
</dbReference>
<dbReference type="GO" id="GO:0005975">
    <property type="term" value="P:carbohydrate metabolic process"/>
    <property type="evidence" value="ECO:0007669"/>
    <property type="project" value="UniProtKB-ARBA"/>
</dbReference>
<gene>
    <name evidence="2" type="ORF">BD847_1565</name>
</gene>
<accession>A0A3D9FVN5</accession>
<dbReference type="Pfam" id="PF19081">
    <property type="entry name" value="Ig_7"/>
    <property type="match status" value="1"/>
</dbReference>
<dbReference type="SUPFAM" id="SSF49899">
    <property type="entry name" value="Concanavalin A-like lectins/glucanases"/>
    <property type="match status" value="1"/>
</dbReference>
<dbReference type="InterPro" id="IPR013320">
    <property type="entry name" value="ConA-like_dom_sf"/>
</dbReference>